<sequence length="562" mass="63275">MKMNRRTAIALLAAFGQAAASKKLYSLAGADRANPKGRLATSAERDLAHGPFEPSWNSLKAHYKTPDWFRDAKFGIWAHWSAQCQPEEGDWYARRMYIQGDSAYEYHVKTYGHPSKVGFKDIDMIWKAEGWNPEGLMDLYQAAGAKYFMSLANHHDNFDNWPSRYHSWNSAKIGPMKDIVGTWSAICKRRGIRFGVSNHSAHAWHWLQTAYGYDAEGPMAGVRYDGFTNSDRLSNGLNPQDLYVGPSPNLVIPDGVTSIAEAKAWHDKNDRIWDENPPCDDPEFVNTWFLRCRDLLDTYEPDMIYFDDTELPLGQAGLDITAHFYNSNRARHGGNLEAVVFGKEFVPQHRGAAALDLERGRSNDILPIPWQTDTCIGDWHYNRHVFENHTYKSAKTVIHMLADIVSKNGNLCLNIPLKGDGTIDSDERKVLDDLAAWMPTNGEAIFGTRPFKVYGEGPPDIVSTGNFNEGKGRPYTAEDIRFTTKDGDLYAIALGWPNDGKLRIKSLARNSKLLPAEIIRAVMLGSSTPLVMERNSEALVLTLPSQKPNDIAYTFRITPNRL</sequence>
<dbReference type="Pfam" id="PF16757">
    <property type="entry name" value="Fucosidase_C"/>
    <property type="match status" value="1"/>
</dbReference>
<reference evidence="10 11" key="1">
    <citation type="submission" date="2018-11" db="EMBL/GenBank/DDBJ databases">
        <authorList>
            <person name="Mardanov A.V."/>
            <person name="Ravin N.V."/>
            <person name="Dedysh S.N."/>
        </authorList>
    </citation>
    <scope>NUCLEOTIDE SEQUENCE [LARGE SCALE GENOMIC DNA]</scope>
    <source>
        <strain evidence="10 11">AF10</strain>
    </source>
</reference>
<evidence type="ECO:0000259" key="8">
    <source>
        <dbReference type="Pfam" id="PF01120"/>
    </source>
</evidence>
<dbReference type="Gene3D" id="3.20.20.80">
    <property type="entry name" value="Glycosidases"/>
    <property type="match status" value="1"/>
</dbReference>
<keyword evidence="5" id="KW-0378">Hydrolase</keyword>
<name>A0A4Q0SW66_9BACT</name>
<comment type="function">
    <text evidence="1">Alpha-L-fucosidase is responsible for hydrolyzing the alpha-1,6-linked fucose joined to the reducing-end N-acetylglucosamine of the carbohydrate moieties of glycoproteins.</text>
</comment>
<feature type="domain" description="Glycoside hydrolase family 29 N-terminal" evidence="8">
    <location>
        <begin position="43"/>
        <end position="443"/>
    </location>
</feature>
<evidence type="ECO:0000256" key="6">
    <source>
        <dbReference type="ARBA" id="ARBA00023295"/>
    </source>
</evidence>
<comment type="caution">
    <text evidence="10">The sequence shown here is derived from an EMBL/GenBank/DDBJ whole genome shotgun (WGS) entry which is preliminary data.</text>
</comment>
<dbReference type="PANTHER" id="PTHR10030:SF37">
    <property type="entry name" value="ALPHA-L-FUCOSIDASE-RELATED"/>
    <property type="match status" value="1"/>
</dbReference>
<feature type="chain" id="PRO_5021023743" description="alpha-L-fucosidase" evidence="7">
    <location>
        <begin position="21"/>
        <end position="562"/>
    </location>
</feature>
<dbReference type="InterPro" id="IPR057739">
    <property type="entry name" value="Glyco_hydro_29_N"/>
</dbReference>
<dbReference type="Gene3D" id="2.60.40.1180">
    <property type="entry name" value="Golgi alpha-mannosidase II"/>
    <property type="match status" value="1"/>
</dbReference>
<evidence type="ECO:0000256" key="7">
    <source>
        <dbReference type="SAM" id="SignalP"/>
    </source>
</evidence>
<evidence type="ECO:0000256" key="3">
    <source>
        <dbReference type="ARBA" id="ARBA00012662"/>
    </source>
</evidence>
<gene>
    <name evidence="10" type="ORF">GRAN_4801</name>
</gene>
<keyword evidence="11" id="KW-1185">Reference proteome</keyword>
<dbReference type="InterPro" id="IPR000933">
    <property type="entry name" value="Glyco_hydro_29"/>
</dbReference>
<evidence type="ECO:0000256" key="1">
    <source>
        <dbReference type="ARBA" id="ARBA00004071"/>
    </source>
</evidence>
<dbReference type="GO" id="GO:0006004">
    <property type="term" value="P:fucose metabolic process"/>
    <property type="evidence" value="ECO:0007669"/>
    <property type="project" value="InterPro"/>
</dbReference>
<dbReference type="InterPro" id="IPR017853">
    <property type="entry name" value="GH"/>
</dbReference>
<dbReference type="GO" id="GO:0016139">
    <property type="term" value="P:glycoside catabolic process"/>
    <property type="evidence" value="ECO:0007669"/>
    <property type="project" value="TreeGrafter"/>
</dbReference>
<dbReference type="SUPFAM" id="SSF51445">
    <property type="entry name" value="(Trans)glycosidases"/>
    <property type="match status" value="1"/>
</dbReference>
<dbReference type="GO" id="GO:0004560">
    <property type="term" value="F:alpha-L-fucosidase activity"/>
    <property type="evidence" value="ECO:0007669"/>
    <property type="project" value="InterPro"/>
</dbReference>
<dbReference type="EMBL" id="RDSM01000005">
    <property type="protein sequence ID" value="RXH54150.1"/>
    <property type="molecule type" value="Genomic_DNA"/>
</dbReference>
<dbReference type="Proteomes" id="UP000289437">
    <property type="component" value="Unassembled WGS sequence"/>
</dbReference>
<dbReference type="InterPro" id="IPR013780">
    <property type="entry name" value="Glyco_hydro_b"/>
</dbReference>
<feature type="signal peptide" evidence="7">
    <location>
        <begin position="1"/>
        <end position="20"/>
    </location>
</feature>
<evidence type="ECO:0000259" key="9">
    <source>
        <dbReference type="Pfam" id="PF16757"/>
    </source>
</evidence>
<dbReference type="InterPro" id="IPR016286">
    <property type="entry name" value="FUC_metazoa-typ"/>
</dbReference>
<comment type="similarity">
    <text evidence="2">Belongs to the glycosyl hydrolase 29 family.</text>
</comment>
<dbReference type="EC" id="3.2.1.51" evidence="3"/>
<evidence type="ECO:0000313" key="10">
    <source>
        <dbReference type="EMBL" id="RXH54150.1"/>
    </source>
</evidence>
<evidence type="ECO:0000313" key="11">
    <source>
        <dbReference type="Proteomes" id="UP000289437"/>
    </source>
</evidence>
<reference evidence="11" key="2">
    <citation type="submission" date="2019-02" db="EMBL/GenBank/DDBJ databases">
        <title>Granulicella sibirica sp. nov., a psychrotolerant acidobacterium isolated from an organic soil layer in forested tundra, West Siberia.</title>
        <authorList>
            <person name="Oshkin I.Y."/>
            <person name="Kulichevskaya I.S."/>
            <person name="Rijpstra W.I.C."/>
            <person name="Sinninghe Damste J.S."/>
            <person name="Rakitin A.L."/>
            <person name="Ravin N.V."/>
            <person name="Dedysh S.N."/>
        </authorList>
    </citation>
    <scope>NUCLEOTIDE SEQUENCE [LARGE SCALE GENOMIC DNA]</scope>
    <source>
        <strain evidence="11">AF10</strain>
    </source>
</reference>
<proteinExistence type="inferred from homology"/>
<keyword evidence="6" id="KW-0326">Glycosidase</keyword>
<evidence type="ECO:0000256" key="5">
    <source>
        <dbReference type="ARBA" id="ARBA00022801"/>
    </source>
</evidence>
<dbReference type="SMART" id="SM00812">
    <property type="entry name" value="Alpha_L_fucos"/>
    <property type="match status" value="1"/>
</dbReference>
<dbReference type="PANTHER" id="PTHR10030">
    <property type="entry name" value="ALPHA-L-FUCOSIDASE"/>
    <property type="match status" value="1"/>
</dbReference>
<dbReference type="GO" id="GO:0005764">
    <property type="term" value="C:lysosome"/>
    <property type="evidence" value="ECO:0007669"/>
    <property type="project" value="TreeGrafter"/>
</dbReference>
<dbReference type="Pfam" id="PF01120">
    <property type="entry name" value="Alpha_L_fucos"/>
    <property type="match status" value="1"/>
</dbReference>
<dbReference type="InterPro" id="IPR031919">
    <property type="entry name" value="Fucosidase_C"/>
</dbReference>
<organism evidence="10 11">
    <name type="scientific">Granulicella sibirica</name>
    <dbReference type="NCBI Taxonomy" id="2479048"/>
    <lineage>
        <taxon>Bacteria</taxon>
        <taxon>Pseudomonadati</taxon>
        <taxon>Acidobacteriota</taxon>
        <taxon>Terriglobia</taxon>
        <taxon>Terriglobales</taxon>
        <taxon>Acidobacteriaceae</taxon>
        <taxon>Granulicella</taxon>
    </lineage>
</organism>
<keyword evidence="4 7" id="KW-0732">Signal</keyword>
<dbReference type="AlphaFoldDB" id="A0A4Q0SW66"/>
<evidence type="ECO:0000256" key="2">
    <source>
        <dbReference type="ARBA" id="ARBA00007951"/>
    </source>
</evidence>
<dbReference type="PIRSF" id="PIRSF001092">
    <property type="entry name" value="Alpha-L-fucosidase"/>
    <property type="match status" value="1"/>
</dbReference>
<feature type="domain" description="Alpha-L-fucosidase C-terminal" evidence="9">
    <location>
        <begin position="476"/>
        <end position="558"/>
    </location>
</feature>
<protein>
    <recommendedName>
        <fullName evidence="3">alpha-L-fucosidase</fullName>
        <ecNumber evidence="3">3.2.1.51</ecNumber>
    </recommendedName>
</protein>
<evidence type="ECO:0000256" key="4">
    <source>
        <dbReference type="ARBA" id="ARBA00022729"/>
    </source>
</evidence>
<accession>A0A4Q0SW66</accession>